<dbReference type="RefSeq" id="WP_048442350.1">
    <property type="nucleotide sequence ID" value="NZ_LABY01000009.1"/>
</dbReference>
<feature type="transmembrane region" description="Helical" evidence="7">
    <location>
        <begin position="198"/>
        <end position="219"/>
    </location>
</feature>
<dbReference type="PANTHER" id="PTHR31272">
    <property type="entry name" value="CYTOCHROME C-TYPE BIOGENESIS PROTEIN HI_1454-RELATED"/>
    <property type="match status" value="1"/>
</dbReference>
<dbReference type="InterPro" id="IPR051790">
    <property type="entry name" value="Cytochrome_c-biogenesis_DsbD"/>
</dbReference>
<dbReference type="PANTHER" id="PTHR31272:SF9">
    <property type="entry name" value="BLL1027 PROTEIN"/>
    <property type="match status" value="1"/>
</dbReference>
<name>A0A0J6T6H8_9HYPH</name>
<gene>
    <name evidence="9" type="ORF">VQ02_01310</name>
</gene>
<reference evidence="9 10" key="1">
    <citation type="submission" date="2015-03" db="EMBL/GenBank/DDBJ databases">
        <title>Genome sequencing of Methylobacterium variabile DSM 16961.</title>
        <authorList>
            <person name="Chaudhry V."/>
            <person name="Patil P.B."/>
        </authorList>
    </citation>
    <scope>NUCLEOTIDE SEQUENCE [LARGE SCALE GENOMIC DNA]</scope>
    <source>
        <strain evidence="9 10">DSM 16961</strain>
    </source>
</reference>
<dbReference type="GO" id="GO:0016020">
    <property type="term" value="C:membrane"/>
    <property type="evidence" value="ECO:0007669"/>
    <property type="project" value="UniProtKB-SubCell"/>
</dbReference>
<dbReference type="InterPro" id="IPR003834">
    <property type="entry name" value="Cyt_c_assmbl_TM_dom"/>
</dbReference>
<keyword evidence="10" id="KW-1185">Reference proteome</keyword>
<evidence type="ECO:0000313" key="10">
    <source>
        <dbReference type="Proteomes" id="UP000035955"/>
    </source>
</evidence>
<keyword evidence="3 7" id="KW-0812">Transmembrane</keyword>
<feature type="transmembrane region" description="Helical" evidence="7">
    <location>
        <begin position="20"/>
        <end position="48"/>
    </location>
</feature>
<organism evidence="9 10">
    <name type="scientific">Methylobacterium variabile</name>
    <dbReference type="NCBI Taxonomy" id="298794"/>
    <lineage>
        <taxon>Bacteria</taxon>
        <taxon>Pseudomonadati</taxon>
        <taxon>Pseudomonadota</taxon>
        <taxon>Alphaproteobacteria</taxon>
        <taxon>Hyphomicrobiales</taxon>
        <taxon>Methylobacteriaceae</taxon>
        <taxon>Methylobacterium</taxon>
    </lineage>
</organism>
<feature type="transmembrane region" description="Helical" evidence="7">
    <location>
        <begin position="60"/>
        <end position="81"/>
    </location>
</feature>
<dbReference type="GO" id="GO:0017004">
    <property type="term" value="P:cytochrome complex assembly"/>
    <property type="evidence" value="ECO:0007669"/>
    <property type="project" value="UniProtKB-KW"/>
</dbReference>
<comment type="similarity">
    <text evidence="2">Belongs to the DsbD family.</text>
</comment>
<evidence type="ECO:0000256" key="5">
    <source>
        <dbReference type="ARBA" id="ARBA00022989"/>
    </source>
</evidence>
<evidence type="ECO:0000256" key="6">
    <source>
        <dbReference type="ARBA" id="ARBA00023136"/>
    </source>
</evidence>
<comment type="subcellular location">
    <subcellularLocation>
        <location evidence="1">Membrane</location>
        <topology evidence="1">Multi-pass membrane protein</topology>
    </subcellularLocation>
</comment>
<dbReference type="PATRIC" id="fig|298794.3.peg.7674"/>
<keyword evidence="5 7" id="KW-1133">Transmembrane helix</keyword>
<feature type="transmembrane region" description="Helical" evidence="7">
    <location>
        <begin position="93"/>
        <end position="112"/>
    </location>
</feature>
<protein>
    <submittedName>
        <fullName evidence="9">Thiol:disulfide interchange protein</fullName>
    </submittedName>
</protein>
<comment type="caution">
    <text evidence="9">The sequence shown here is derived from an EMBL/GenBank/DDBJ whole genome shotgun (WGS) entry which is preliminary data.</text>
</comment>
<evidence type="ECO:0000256" key="4">
    <source>
        <dbReference type="ARBA" id="ARBA00022748"/>
    </source>
</evidence>
<evidence type="ECO:0000256" key="1">
    <source>
        <dbReference type="ARBA" id="ARBA00004141"/>
    </source>
</evidence>
<dbReference type="Pfam" id="PF02683">
    <property type="entry name" value="DsbD_TM"/>
    <property type="match status" value="1"/>
</dbReference>
<evidence type="ECO:0000313" key="9">
    <source>
        <dbReference type="EMBL" id="KMO43005.1"/>
    </source>
</evidence>
<feature type="transmembrane region" description="Helical" evidence="7">
    <location>
        <begin position="133"/>
        <end position="153"/>
    </location>
</feature>
<dbReference type="EMBL" id="LABY01000009">
    <property type="protein sequence ID" value="KMO43005.1"/>
    <property type="molecule type" value="Genomic_DNA"/>
</dbReference>
<keyword evidence="6 7" id="KW-0472">Membrane</keyword>
<evidence type="ECO:0000256" key="3">
    <source>
        <dbReference type="ARBA" id="ARBA00022692"/>
    </source>
</evidence>
<dbReference type="AlphaFoldDB" id="A0A0J6T6H8"/>
<dbReference type="Proteomes" id="UP000035955">
    <property type="component" value="Unassembled WGS sequence"/>
</dbReference>
<evidence type="ECO:0000256" key="2">
    <source>
        <dbReference type="ARBA" id="ARBA00006143"/>
    </source>
</evidence>
<accession>A0A0J6T6H8</accession>
<feature type="domain" description="Cytochrome C biogenesis protein transmembrane" evidence="8">
    <location>
        <begin position="23"/>
        <end position="214"/>
    </location>
</feature>
<proteinExistence type="inferred from homology"/>
<evidence type="ECO:0000256" key="7">
    <source>
        <dbReference type="SAM" id="Phobius"/>
    </source>
</evidence>
<keyword evidence="4" id="KW-0201">Cytochrome c-type biogenesis</keyword>
<evidence type="ECO:0000259" key="8">
    <source>
        <dbReference type="Pfam" id="PF02683"/>
    </source>
</evidence>
<sequence>MTFEHLIQPLATGASGPAALWVTVLAGVLASAVCPCTLPVGLGLASVAGASEAGSRRAGLHVAAAFFAGIVLSLTALGAAAGHLGALATESFGRTWALVMAVVSLAAALLAFRWPRMRLAALTAWRRPGILGAFAYGLVFSVGTSVAPLLLLLTVAASDGDTDRGVLLALAFGIGRGLPFLAAGAAASTVTRLARLGLWSRALQVLSCGSLLLVSAYYARVYADLL</sequence>
<dbReference type="OrthoDB" id="7990845at2"/>
<feature type="transmembrane region" description="Helical" evidence="7">
    <location>
        <begin position="165"/>
        <end position="186"/>
    </location>
</feature>